<keyword evidence="9" id="KW-1185">Reference proteome</keyword>
<feature type="domain" description="SAM-dependent MTase RsmB/NOP-type" evidence="7">
    <location>
        <begin position="132"/>
        <end position="384"/>
    </location>
</feature>
<keyword evidence="4 5" id="KW-0694">RNA-binding</keyword>
<dbReference type="InterPro" id="IPR001678">
    <property type="entry name" value="MeTrfase_RsmB-F_NOP2_dom"/>
</dbReference>
<sequence length="384" mass="39856">MTPGARIAAAIDILDAILAGAPAERELTRWARGARYAGSGDRAAVRDHVYDALRCRRSAAHLGGAETGRGLMLGVLRLAGTDPAGLFTGEGHAPAPPDAEESGSPLDEAPPDLRADCPAWLWPRLGPQAEAIMAAQRSRAPVFLRVNSARTTRAAAVAALAEAGVTAEPLEEVETALRVTHGERRIAASAPYQGGLVDLQDAASQAAVLRLPLAEGMRVLDYCAGGGGKALAMGACARLELTAHDADPARMADLSPRAARAGLTVRTLPTEALAAAAPFDLVLVDAPCSGSGTWRRTPEAKWRLTEARLAELTALQTEILGEASRLVAPGGTLAYATCSVLEVENDAQIASFLSTAPGWSAAPPWHHLPGENGDGFFLACLTAP</sequence>
<dbReference type="GO" id="GO:0001510">
    <property type="term" value="P:RNA methylation"/>
    <property type="evidence" value="ECO:0007669"/>
    <property type="project" value="InterPro"/>
</dbReference>
<dbReference type="Proteomes" id="UP000474757">
    <property type="component" value="Unassembled WGS sequence"/>
</dbReference>
<dbReference type="Gene3D" id="3.40.50.150">
    <property type="entry name" value="Vaccinia Virus protein VP39"/>
    <property type="match status" value="1"/>
</dbReference>
<dbReference type="PANTHER" id="PTHR22807:SF53">
    <property type="entry name" value="RIBOSOMAL RNA SMALL SUBUNIT METHYLTRANSFERASE B-RELATED"/>
    <property type="match status" value="1"/>
</dbReference>
<keyword evidence="2 5" id="KW-0808">Transferase</keyword>
<evidence type="ECO:0000313" key="9">
    <source>
        <dbReference type="Proteomes" id="UP000474757"/>
    </source>
</evidence>
<comment type="similarity">
    <text evidence="5">Belongs to the class I-like SAM-binding methyltransferase superfamily. RsmB/NOP family.</text>
</comment>
<dbReference type="InterPro" id="IPR029063">
    <property type="entry name" value="SAM-dependent_MTases_sf"/>
</dbReference>
<evidence type="ECO:0000256" key="6">
    <source>
        <dbReference type="SAM" id="MobiDB-lite"/>
    </source>
</evidence>
<proteinExistence type="inferred from homology"/>
<dbReference type="PROSITE" id="PS51686">
    <property type="entry name" value="SAM_MT_RSMB_NOP"/>
    <property type="match status" value="1"/>
</dbReference>
<dbReference type="RefSeq" id="WP_163891359.1">
    <property type="nucleotide sequence ID" value="NZ_JAAFYS010000002.1"/>
</dbReference>
<evidence type="ECO:0000256" key="4">
    <source>
        <dbReference type="ARBA" id="ARBA00022884"/>
    </source>
</evidence>
<organism evidence="8 9">
    <name type="scientific">Pseudoroseicyclus tamaricis</name>
    <dbReference type="NCBI Taxonomy" id="2705421"/>
    <lineage>
        <taxon>Bacteria</taxon>
        <taxon>Pseudomonadati</taxon>
        <taxon>Pseudomonadota</taxon>
        <taxon>Alphaproteobacteria</taxon>
        <taxon>Rhodobacterales</taxon>
        <taxon>Paracoccaceae</taxon>
        <taxon>Pseudoroseicyclus</taxon>
    </lineage>
</organism>
<dbReference type="EMBL" id="JAAGAB010000002">
    <property type="protein sequence ID" value="NDV00658.1"/>
    <property type="molecule type" value="Genomic_DNA"/>
</dbReference>
<name>A0A6B2JR57_9RHOB</name>
<dbReference type="PRINTS" id="PR02008">
    <property type="entry name" value="RCMTFAMILY"/>
</dbReference>
<dbReference type="AlphaFoldDB" id="A0A6B2JR57"/>
<dbReference type="Pfam" id="PF01189">
    <property type="entry name" value="Methyltr_RsmB-F"/>
    <property type="match status" value="1"/>
</dbReference>
<evidence type="ECO:0000256" key="2">
    <source>
        <dbReference type="ARBA" id="ARBA00022679"/>
    </source>
</evidence>
<dbReference type="Pfam" id="PF22458">
    <property type="entry name" value="RsmF-B_ferredox"/>
    <property type="match status" value="1"/>
</dbReference>
<dbReference type="GO" id="GO:0008173">
    <property type="term" value="F:RNA methyltransferase activity"/>
    <property type="evidence" value="ECO:0007669"/>
    <property type="project" value="InterPro"/>
</dbReference>
<feature type="binding site" evidence="5">
    <location>
        <position position="285"/>
    </location>
    <ligand>
        <name>S-adenosyl-L-methionine</name>
        <dbReference type="ChEBI" id="CHEBI:59789"/>
    </ligand>
</feature>
<comment type="caution">
    <text evidence="5">Lacks conserved residue(s) required for the propagation of feature annotation.</text>
</comment>
<protein>
    <submittedName>
        <fullName evidence="8">RsmB/NOP family class I SAM-dependent RNA methyltransferase</fullName>
    </submittedName>
</protein>
<reference evidence="8 9" key="1">
    <citation type="submission" date="2020-02" db="EMBL/GenBank/DDBJ databases">
        <title>Pseudoroseicyclus tamarix, sp. nov., isolated from offshore sediment of a Tamarix chinensis forest.</title>
        <authorList>
            <person name="Gai Y."/>
        </authorList>
    </citation>
    <scope>NUCLEOTIDE SEQUENCE [LARGE SCALE GENOMIC DNA]</scope>
    <source>
        <strain evidence="8 9">CLL3-39</strain>
    </source>
</reference>
<feature type="region of interest" description="Disordered" evidence="6">
    <location>
        <begin position="86"/>
        <end position="110"/>
    </location>
</feature>
<accession>A0A6B2JR57</accession>
<dbReference type="InterPro" id="IPR023267">
    <property type="entry name" value="RCMT"/>
</dbReference>
<dbReference type="SUPFAM" id="SSF53335">
    <property type="entry name" value="S-adenosyl-L-methionine-dependent methyltransferases"/>
    <property type="match status" value="1"/>
</dbReference>
<evidence type="ECO:0000256" key="1">
    <source>
        <dbReference type="ARBA" id="ARBA00022603"/>
    </source>
</evidence>
<dbReference type="InterPro" id="IPR049560">
    <property type="entry name" value="MeTrfase_RsmB-F_NOP2_cat"/>
</dbReference>
<dbReference type="GO" id="GO:0003723">
    <property type="term" value="F:RNA binding"/>
    <property type="evidence" value="ECO:0007669"/>
    <property type="project" value="UniProtKB-UniRule"/>
</dbReference>
<keyword evidence="3 5" id="KW-0949">S-adenosyl-L-methionine</keyword>
<feature type="binding site" evidence="5">
    <location>
        <position position="245"/>
    </location>
    <ligand>
        <name>S-adenosyl-L-methionine</name>
        <dbReference type="ChEBI" id="CHEBI:59789"/>
    </ligand>
</feature>
<evidence type="ECO:0000259" key="7">
    <source>
        <dbReference type="PROSITE" id="PS51686"/>
    </source>
</evidence>
<evidence type="ECO:0000256" key="3">
    <source>
        <dbReference type="ARBA" id="ARBA00022691"/>
    </source>
</evidence>
<feature type="active site" description="Nucleophile" evidence="5">
    <location>
        <position position="338"/>
    </location>
</feature>
<gene>
    <name evidence="8" type="ORF">GZA08_06710</name>
</gene>
<evidence type="ECO:0000256" key="5">
    <source>
        <dbReference type="PROSITE-ProRule" id="PRU01023"/>
    </source>
</evidence>
<dbReference type="PANTHER" id="PTHR22807">
    <property type="entry name" value="NOP2 YEAST -RELATED NOL1/NOP2/FMU SUN DOMAIN-CONTAINING"/>
    <property type="match status" value="1"/>
</dbReference>
<keyword evidence="1 5" id="KW-0489">Methyltransferase</keyword>
<comment type="caution">
    <text evidence="8">The sequence shown here is derived from an EMBL/GenBank/DDBJ whole genome shotgun (WGS) entry which is preliminary data.</text>
</comment>
<evidence type="ECO:0000313" key="8">
    <source>
        <dbReference type="EMBL" id="NDV00658.1"/>
    </source>
</evidence>
<dbReference type="InterPro" id="IPR054728">
    <property type="entry name" value="RsmB-like_ferredoxin"/>
</dbReference>